<dbReference type="OrthoDB" id="182870at2"/>
<dbReference type="KEGG" id="kbs:EPA93_26970"/>
<reference evidence="7 8" key="1">
    <citation type="submission" date="2019-01" db="EMBL/GenBank/DDBJ databases">
        <title>Ktedonosporobacter rubrisoli SCAWS-G2.</title>
        <authorList>
            <person name="Huang Y."/>
            <person name="Yan B."/>
        </authorList>
    </citation>
    <scope>NUCLEOTIDE SEQUENCE [LARGE SCALE GENOMIC DNA]</scope>
    <source>
        <strain evidence="7 8">SCAWS-G2</strain>
    </source>
</reference>
<evidence type="ECO:0000256" key="3">
    <source>
        <dbReference type="ARBA" id="ARBA00022801"/>
    </source>
</evidence>
<name>A0A4P6K6E6_KTERU</name>
<accession>A0A4P6K6E6</accession>
<dbReference type="EMBL" id="CP035758">
    <property type="protein sequence ID" value="QBD83602.1"/>
    <property type="molecule type" value="Genomic_DNA"/>
</dbReference>
<gene>
    <name evidence="7" type="ORF">EPA93_26970</name>
</gene>
<evidence type="ECO:0000313" key="8">
    <source>
        <dbReference type="Proteomes" id="UP000290365"/>
    </source>
</evidence>
<protein>
    <recommendedName>
        <fullName evidence="2">cellulase</fullName>
        <ecNumber evidence="2">3.2.1.4</ecNumber>
    </recommendedName>
</protein>
<evidence type="ECO:0000313" key="7">
    <source>
        <dbReference type="EMBL" id="QBD83602.1"/>
    </source>
</evidence>
<dbReference type="Pfam" id="PF00150">
    <property type="entry name" value="Cellulase"/>
    <property type="match status" value="1"/>
</dbReference>
<dbReference type="Proteomes" id="UP000290365">
    <property type="component" value="Chromosome"/>
</dbReference>
<comment type="catalytic activity">
    <reaction evidence="1">
        <text>Endohydrolysis of (1-&gt;4)-beta-D-glucosidic linkages in cellulose, lichenin and cereal beta-D-glucans.</text>
        <dbReference type="EC" id="3.2.1.4"/>
    </reaction>
</comment>
<evidence type="ECO:0000256" key="5">
    <source>
        <dbReference type="RuleBase" id="RU361153"/>
    </source>
</evidence>
<feature type="domain" description="Glycoside hydrolase family 5" evidence="6">
    <location>
        <begin position="2"/>
        <end position="242"/>
    </location>
</feature>
<dbReference type="Gene3D" id="3.20.20.80">
    <property type="entry name" value="Glycosidases"/>
    <property type="match status" value="1"/>
</dbReference>
<dbReference type="InterPro" id="IPR017853">
    <property type="entry name" value="GH"/>
</dbReference>
<dbReference type="PANTHER" id="PTHR34142">
    <property type="entry name" value="ENDO-BETA-1,4-GLUCANASE A"/>
    <property type="match status" value="1"/>
</dbReference>
<comment type="similarity">
    <text evidence="5">Belongs to the glycosyl hydrolase 5 (cellulase A) family.</text>
</comment>
<proteinExistence type="inferred from homology"/>
<keyword evidence="8" id="KW-1185">Reference proteome</keyword>
<evidence type="ECO:0000256" key="1">
    <source>
        <dbReference type="ARBA" id="ARBA00000966"/>
    </source>
</evidence>
<keyword evidence="3 5" id="KW-0378">Hydrolase</keyword>
<dbReference type="InterPro" id="IPR018087">
    <property type="entry name" value="Glyco_hydro_5_CS"/>
</dbReference>
<dbReference type="AlphaFoldDB" id="A0A4P6K6E6"/>
<evidence type="ECO:0000256" key="2">
    <source>
        <dbReference type="ARBA" id="ARBA00012601"/>
    </source>
</evidence>
<dbReference type="PROSITE" id="PS00659">
    <property type="entry name" value="GLYCOSYL_HYDROL_F5"/>
    <property type="match status" value="1"/>
</dbReference>
<evidence type="ECO:0000259" key="6">
    <source>
        <dbReference type="Pfam" id="PF00150"/>
    </source>
</evidence>
<dbReference type="GO" id="GO:0009251">
    <property type="term" value="P:glucan catabolic process"/>
    <property type="evidence" value="ECO:0007669"/>
    <property type="project" value="TreeGrafter"/>
</dbReference>
<sequence>MASWQMNAVRISINEDCWLGINGVPAQYAGKNYQQAITDYVNLLHDKNMLAIIDLHWVSVGTTPATKQLAMPDLDHSVDLWKSVATNFKDDSSILFDLYNEPFTTSWDCWRDGSTAASSAPCTDVNFAVAGMQTLVDAVRSTGATNPLLLAGLRWGNDMTGWLDHKPHDPQHNLMAAYHNYNFNQCITSSCWQSQVLPVARRVPLVMTEVGETDCAHSFIDNLMNWADRYNIGYIPWAWNTYGCGYPALLSKMSTGTPSVYGQGVMQHFQALSYAGLKGYGEYAISNRFFGEDSASFKFTAPLKDVTVKIVVRKDVASLQYLNAYTTAGNSRFDITHVDTPTDITYTFALKSGEVLQPLDFYQANQFAALFRTSNETHDATNDTFVLNGTTDTDGQAVVLTGNIVS</sequence>
<dbReference type="InterPro" id="IPR001547">
    <property type="entry name" value="Glyco_hydro_5"/>
</dbReference>
<dbReference type="SUPFAM" id="SSF51445">
    <property type="entry name" value="(Trans)glycosidases"/>
    <property type="match status" value="1"/>
</dbReference>
<dbReference type="EC" id="3.2.1.4" evidence="2"/>
<dbReference type="GO" id="GO:0008810">
    <property type="term" value="F:cellulase activity"/>
    <property type="evidence" value="ECO:0007669"/>
    <property type="project" value="UniProtKB-EC"/>
</dbReference>
<organism evidence="7 8">
    <name type="scientific">Ktedonosporobacter rubrisoli</name>
    <dbReference type="NCBI Taxonomy" id="2509675"/>
    <lineage>
        <taxon>Bacteria</taxon>
        <taxon>Bacillati</taxon>
        <taxon>Chloroflexota</taxon>
        <taxon>Ktedonobacteria</taxon>
        <taxon>Ktedonobacterales</taxon>
        <taxon>Ktedonosporobacteraceae</taxon>
        <taxon>Ktedonosporobacter</taxon>
    </lineage>
</organism>
<dbReference type="PANTHER" id="PTHR34142:SF1">
    <property type="entry name" value="GLYCOSIDE HYDROLASE FAMILY 5 DOMAIN-CONTAINING PROTEIN"/>
    <property type="match status" value="1"/>
</dbReference>
<keyword evidence="4 5" id="KW-0326">Glycosidase</keyword>
<evidence type="ECO:0000256" key="4">
    <source>
        <dbReference type="ARBA" id="ARBA00023295"/>
    </source>
</evidence>